<evidence type="ECO:0000259" key="1">
    <source>
        <dbReference type="Pfam" id="PF01551"/>
    </source>
</evidence>
<dbReference type="GO" id="GO:0003796">
    <property type="term" value="F:lysozyme activity"/>
    <property type="evidence" value="ECO:0007669"/>
    <property type="project" value="UniProtKB-EC"/>
</dbReference>
<dbReference type="EMBL" id="UOFH01000145">
    <property type="protein sequence ID" value="VAW60458.1"/>
    <property type="molecule type" value="Genomic_DNA"/>
</dbReference>
<gene>
    <name evidence="3" type="ORF">MNBD_GAMMA08-2108</name>
</gene>
<organism evidence="3">
    <name type="scientific">hydrothermal vent metagenome</name>
    <dbReference type="NCBI Taxonomy" id="652676"/>
    <lineage>
        <taxon>unclassified sequences</taxon>
        <taxon>metagenomes</taxon>
        <taxon>ecological metagenomes</taxon>
    </lineage>
</organism>
<sequence>MKHLIKISLLLLFIAPHFAFAFPKSNPVPGGIVLLSINNNHQANTARYKNKKLAVISQQGKKYVLVGLSLSTKPGAHFINIKNTTGKTEKLRFTVKPKTYKAQYLTIKNKRKVNPYKKDMTRILSEKKRKSAAKKNWSPVPPHADFNVPVEGRISSIFGLRRFFNEQARRPHSGLDIAAPQGTPIKAIESGTVIESGDFFFSGNMVYLDHGQGVISLYAHMHTINVKSGDKITKGQIIGTVGETGRVTGPHLHLAIIANQTLVDPLQFLPQLSDKAAKYYKSK</sequence>
<dbReference type="EC" id="3.2.1.17" evidence="3"/>
<proteinExistence type="predicted"/>
<dbReference type="Gene3D" id="2.60.40.1590">
    <property type="entry name" value="Peptidoglycan hydrolase domains"/>
    <property type="match status" value="1"/>
</dbReference>
<dbReference type="Pfam" id="PF01551">
    <property type="entry name" value="Peptidase_M23"/>
    <property type="match status" value="1"/>
</dbReference>
<dbReference type="PANTHER" id="PTHR21666:SF270">
    <property type="entry name" value="MUREIN HYDROLASE ACTIVATOR ENVC"/>
    <property type="match status" value="1"/>
</dbReference>
<dbReference type="InterPro" id="IPR040487">
    <property type="entry name" value="Peptidase_M23_N"/>
</dbReference>
<dbReference type="SUPFAM" id="SSF51261">
    <property type="entry name" value="Duplicated hybrid motif"/>
    <property type="match status" value="1"/>
</dbReference>
<dbReference type="AlphaFoldDB" id="A0A3B0WWP4"/>
<dbReference type="PANTHER" id="PTHR21666">
    <property type="entry name" value="PEPTIDASE-RELATED"/>
    <property type="match status" value="1"/>
</dbReference>
<dbReference type="GO" id="GO:0004222">
    <property type="term" value="F:metalloendopeptidase activity"/>
    <property type="evidence" value="ECO:0007669"/>
    <property type="project" value="TreeGrafter"/>
</dbReference>
<dbReference type="InterPro" id="IPR050570">
    <property type="entry name" value="Cell_wall_metabolism_enzyme"/>
</dbReference>
<dbReference type="Gene3D" id="2.70.70.10">
    <property type="entry name" value="Glucose Permease (Domain IIA)"/>
    <property type="match status" value="1"/>
</dbReference>
<evidence type="ECO:0000259" key="2">
    <source>
        <dbReference type="Pfam" id="PF18421"/>
    </source>
</evidence>
<feature type="domain" description="M23ase beta-sheet core" evidence="1">
    <location>
        <begin position="171"/>
        <end position="265"/>
    </location>
</feature>
<evidence type="ECO:0000313" key="3">
    <source>
        <dbReference type="EMBL" id="VAW60458.1"/>
    </source>
</evidence>
<accession>A0A3B0WWP4</accession>
<keyword evidence="3" id="KW-0378">Hydrolase</keyword>
<name>A0A3B0WWP4_9ZZZZ</name>
<protein>
    <submittedName>
        <fullName evidence="3">Phage lysin, 1,4-beta-N-acetylmuramidase or lysozyme #Protein S in phage lambda (ACLAME 237)</fullName>
        <ecNumber evidence="3">3.2.1.17</ecNumber>
    </submittedName>
</protein>
<feature type="domain" description="Peptidase family M23 N-terminal" evidence="2">
    <location>
        <begin position="26"/>
        <end position="98"/>
    </location>
</feature>
<keyword evidence="3" id="KW-0326">Glycosidase</keyword>
<dbReference type="Pfam" id="PF18421">
    <property type="entry name" value="Peptidase_M23_N"/>
    <property type="match status" value="1"/>
</dbReference>
<dbReference type="InterPro" id="IPR016047">
    <property type="entry name" value="M23ase_b-sheet_dom"/>
</dbReference>
<dbReference type="CDD" id="cd12797">
    <property type="entry name" value="M23_peptidase"/>
    <property type="match status" value="1"/>
</dbReference>
<dbReference type="InterPro" id="IPR011055">
    <property type="entry name" value="Dup_hybrid_motif"/>
</dbReference>
<reference evidence="3" key="1">
    <citation type="submission" date="2018-06" db="EMBL/GenBank/DDBJ databases">
        <authorList>
            <person name="Zhirakovskaya E."/>
        </authorList>
    </citation>
    <scope>NUCLEOTIDE SEQUENCE</scope>
</reference>